<evidence type="ECO:0000256" key="1">
    <source>
        <dbReference type="SAM" id="MobiDB-lite"/>
    </source>
</evidence>
<protein>
    <submittedName>
        <fullName evidence="2">Uncharacterized protein</fullName>
    </submittedName>
</protein>
<name>A0AAD7S0K5_9TELE</name>
<dbReference type="Proteomes" id="UP001221898">
    <property type="component" value="Unassembled WGS sequence"/>
</dbReference>
<reference evidence="2" key="1">
    <citation type="journal article" date="2023" name="Science">
        <title>Genome structures resolve the early diversification of teleost fishes.</title>
        <authorList>
            <person name="Parey E."/>
            <person name="Louis A."/>
            <person name="Montfort J."/>
            <person name="Bouchez O."/>
            <person name="Roques C."/>
            <person name="Iampietro C."/>
            <person name="Lluch J."/>
            <person name="Castinel A."/>
            <person name="Donnadieu C."/>
            <person name="Desvignes T."/>
            <person name="Floi Bucao C."/>
            <person name="Jouanno E."/>
            <person name="Wen M."/>
            <person name="Mejri S."/>
            <person name="Dirks R."/>
            <person name="Jansen H."/>
            <person name="Henkel C."/>
            <person name="Chen W.J."/>
            <person name="Zahm M."/>
            <person name="Cabau C."/>
            <person name="Klopp C."/>
            <person name="Thompson A.W."/>
            <person name="Robinson-Rechavi M."/>
            <person name="Braasch I."/>
            <person name="Lecointre G."/>
            <person name="Bobe J."/>
            <person name="Postlethwait J.H."/>
            <person name="Berthelot C."/>
            <person name="Roest Crollius H."/>
            <person name="Guiguen Y."/>
        </authorList>
    </citation>
    <scope>NUCLEOTIDE SEQUENCE</scope>
    <source>
        <strain evidence="2">NC1722</strain>
    </source>
</reference>
<feature type="compositionally biased region" description="Basic and acidic residues" evidence="1">
    <location>
        <begin position="202"/>
        <end position="215"/>
    </location>
</feature>
<dbReference type="EMBL" id="JAINUG010000135">
    <property type="protein sequence ID" value="KAJ8393650.1"/>
    <property type="molecule type" value="Genomic_DNA"/>
</dbReference>
<dbReference type="GO" id="GO:0016607">
    <property type="term" value="C:nuclear speck"/>
    <property type="evidence" value="ECO:0007669"/>
    <property type="project" value="TreeGrafter"/>
</dbReference>
<comment type="caution">
    <text evidence="2">The sequence shown here is derived from an EMBL/GenBank/DDBJ whole genome shotgun (WGS) entry which is preliminary data.</text>
</comment>
<feature type="compositionally biased region" description="Polar residues" evidence="1">
    <location>
        <begin position="27"/>
        <end position="52"/>
    </location>
</feature>
<dbReference type="GO" id="GO:0002151">
    <property type="term" value="F:G-quadruplex RNA binding"/>
    <property type="evidence" value="ECO:0007669"/>
    <property type="project" value="TreeGrafter"/>
</dbReference>
<feature type="region of interest" description="Disordered" evidence="1">
    <location>
        <begin position="336"/>
        <end position="415"/>
    </location>
</feature>
<evidence type="ECO:0000313" key="3">
    <source>
        <dbReference type="Proteomes" id="UP001221898"/>
    </source>
</evidence>
<dbReference type="Pfam" id="PF05110">
    <property type="entry name" value="AF-4"/>
    <property type="match status" value="2"/>
</dbReference>
<feature type="compositionally biased region" description="Low complexity" evidence="1">
    <location>
        <begin position="231"/>
        <end position="245"/>
    </location>
</feature>
<dbReference type="Gene3D" id="6.10.250.2670">
    <property type="match status" value="1"/>
</dbReference>
<dbReference type="AlphaFoldDB" id="A0AAD7S0K5"/>
<feature type="compositionally biased region" description="Basic and acidic residues" evidence="1">
    <location>
        <begin position="156"/>
        <end position="174"/>
    </location>
</feature>
<organism evidence="2 3">
    <name type="scientific">Aldrovandia affinis</name>
    <dbReference type="NCBI Taxonomy" id="143900"/>
    <lineage>
        <taxon>Eukaryota</taxon>
        <taxon>Metazoa</taxon>
        <taxon>Chordata</taxon>
        <taxon>Craniata</taxon>
        <taxon>Vertebrata</taxon>
        <taxon>Euteleostomi</taxon>
        <taxon>Actinopterygii</taxon>
        <taxon>Neopterygii</taxon>
        <taxon>Teleostei</taxon>
        <taxon>Notacanthiformes</taxon>
        <taxon>Halosauridae</taxon>
        <taxon>Aldrovandia</taxon>
    </lineage>
</organism>
<feature type="compositionally biased region" description="Low complexity" evidence="1">
    <location>
        <begin position="175"/>
        <end position="185"/>
    </location>
</feature>
<dbReference type="GO" id="GO:0043484">
    <property type="term" value="P:regulation of RNA splicing"/>
    <property type="evidence" value="ECO:0007669"/>
    <property type="project" value="TreeGrafter"/>
</dbReference>
<gene>
    <name evidence="2" type="ORF">AAFF_G00058690</name>
</gene>
<keyword evidence="3" id="KW-1185">Reference proteome</keyword>
<proteinExistence type="predicted"/>
<dbReference type="PANTHER" id="PTHR10528">
    <property type="entry name" value="AF4/FMR2 FAMILY MEMBER"/>
    <property type="match status" value="1"/>
</dbReference>
<evidence type="ECO:0000313" key="2">
    <source>
        <dbReference type="EMBL" id="KAJ8393650.1"/>
    </source>
</evidence>
<sequence>MGFPSEKLTAAEGGSRRLRRSPELKTQGLNPTDASSQSSLGGTHSPAQSVKTNKGDALANRVQNTLGNYDEMKELLTNHSNQSHLVGIPKSSAPPTPMEKPDQPSFFAEGPRGRTAPSQQQGSAPMPPPQSSAAGVQVGGPACGRGKHAASAHEQPQSRHDDLFAGQGDAHKGDSSPAPSASSSSHGRRHGQASKAPPSADHAYKEGGQHAKSPSDPDPGLHASGSSPVASTSLLPSGLSTPTFPQGLHCKPSAVQQKPTAYVRPMDGQDQVPNDSPELKPPVEIGDGYSGSAFGGLLDGKAGAASAKSKLPKLTLPQPGESVTPVMCTCRVENQGRVARIDAGGASAGRRVERGRRRGAPRRPPDQTARSPRQPPAKTATARSDSSRPEQSRRLHRPLRRASDRRTLSRPPLAP</sequence>
<feature type="compositionally biased region" description="Low complexity" evidence="1">
    <location>
        <begin position="299"/>
        <end position="314"/>
    </location>
</feature>
<dbReference type="InterPro" id="IPR007797">
    <property type="entry name" value="AF4/FMR2"/>
</dbReference>
<feature type="region of interest" description="Disordered" evidence="1">
    <location>
        <begin position="1"/>
        <end position="323"/>
    </location>
</feature>
<accession>A0AAD7S0K5</accession>
<dbReference type="PANTHER" id="PTHR10528:SF18">
    <property type="entry name" value="AF4_FMR2 FAMILY MEMBER 2"/>
    <property type="match status" value="1"/>
</dbReference>